<keyword evidence="2" id="KW-0227">DNA damage</keyword>
<evidence type="ECO:0000256" key="3">
    <source>
        <dbReference type="ARBA" id="ARBA00023204"/>
    </source>
</evidence>
<dbReference type="GO" id="GO:0000785">
    <property type="term" value="C:chromatin"/>
    <property type="evidence" value="ECO:0007669"/>
    <property type="project" value="TreeGrafter"/>
</dbReference>
<evidence type="ECO:0008006" key="8">
    <source>
        <dbReference type="Google" id="ProtNLM"/>
    </source>
</evidence>
<dbReference type="PANTHER" id="PTHR12663:SF50">
    <property type="entry name" value="SISTER CHROMATID COHESION PROTEIN PDS5 HOMOLOG B"/>
    <property type="match status" value="1"/>
</dbReference>
<dbReference type="Proteomes" id="UP000652761">
    <property type="component" value="Unassembled WGS sequence"/>
</dbReference>
<keyword evidence="7" id="KW-1185">Reference proteome</keyword>
<protein>
    <recommendedName>
        <fullName evidence="8">Sister chromatid cohesion PDS5-like protein</fullName>
    </recommendedName>
</protein>
<dbReference type="EMBL" id="NMUH01000255">
    <property type="protein sequence ID" value="MQL75525.1"/>
    <property type="molecule type" value="Genomic_DNA"/>
</dbReference>
<evidence type="ECO:0000313" key="7">
    <source>
        <dbReference type="Proteomes" id="UP000652761"/>
    </source>
</evidence>
<dbReference type="GO" id="GO:0007064">
    <property type="term" value="P:mitotic sister chromatid cohesion"/>
    <property type="evidence" value="ECO:0007669"/>
    <property type="project" value="InterPro"/>
</dbReference>
<evidence type="ECO:0000256" key="2">
    <source>
        <dbReference type="ARBA" id="ARBA00022763"/>
    </source>
</evidence>
<feature type="compositionally biased region" description="Basic and acidic residues" evidence="5">
    <location>
        <begin position="110"/>
        <end position="121"/>
    </location>
</feature>
<evidence type="ECO:0000256" key="5">
    <source>
        <dbReference type="SAM" id="MobiDB-lite"/>
    </source>
</evidence>
<name>A0A843TWS8_COLES</name>
<reference evidence="6" key="1">
    <citation type="submission" date="2017-07" db="EMBL/GenBank/DDBJ databases">
        <title>Taro Niue Genome Assembly and Annotation.</title>
        <authorList>
            <person name="Atibalentja N."/>
            <person name="Keating K."/>
            <person name="Fields C.J."/>
        </authorList>
    </citation>
    <scope>NUCLEOTIDE SEQUENCE</scope>
    <source>
        <strain evidence="6">Niue_2</strain>
        <tissue evidence="6">Leaf</tissue>
    </source>
</reference>
<proteinExistence type="predicted"/>
<evidence type="ECO:0000256" key="4">
    <source>
        <dbReference type="ARBA" id="ARBA00023242"/>
    </source>
</evidence>
<evidence type="ECO:0000313" key="6">
    <source>
        <dbReference type="EMBL" id="MQL75525.1"/>
    </source>
</evidence>
<dbReference type="Gene3D" id="2.30.30.140">
    <property type="match status" value="1"/>
</dbReference>
<evidence type="ECO:0000256" key="1">
    <source>
        <dbReference type="ARBA" id="ARBA00004123"/>
    </source>
</evidence>
<dbReference type="GO" id="GO:0005634">
    <property type="term" value="C:nucleus"/>
    <property type="evidence" value="ECO:0007669"/>
    <property type="project" value="UniProtKB-SubCell"/>
</dbReference>
<feature type="non-terminal residue" evidence="6">
    <location>
        <position position="1"/>
    </location>
</feature>
<keyword evidence="4" id="KW-0539">Nucleus</keyword>
<sequence>KLHCLSDIALLVMKRLTPNFKPPSHAPRLASLHTESSIDEGFVERILLVAQSLFALPPIIDDKRVGKSHDHTVQLDVKKSNEKKLLQVEQAATLESKKRGEKPGAIGNRKKTEEVPLQKSDSDSTVKEITLSVTSESVEIIHGCSQVFRNKDRVPQENSLEKTDLPSSCGSVITKPSSDSQVFIIEEKDFRNCKPPVANDKKITDSMILRDFIESPSNDSEICKKTKDRGKSGKNEVLVGRRISLWSRANKCFYAGTINEYDSKNRTHKVIYDNGNMEILHLQNEKWEITNNTPPLRKDTRKLWNKDR</sequence>
<comment type="subcellular location">
    <subcellularLocation>
        <location evidence="1">Nucleus</location>
    </subcellularLocation>
</comment>
<gene>
    <name evidence="6" type="ORF">Taro_007906</name>
</gene>
<dbReference type="AlphaFoldDB" id="A0A843TWS8"/>
<organism evidence="6 7">
    <name type="scientific">Colocasia esculenta</name>
    <name type="common">Wild taro</name>
    <name type="synonym">Arum esculentum</name>
    <dbReference type="NCBI Taxonomy" id="4460"/>
    <lineage>
        <taxon>Eukaryota</taxon>
        <taxon>Viridiplantae</taxon>
        <taxon>Streptophyta</taxon>
        <taxon>Embryophyta</taxon>
        <taxon>Tracheophyta</taxon>
        <taxon>Spermatophyta</taxon>
        <taxon>Magnoliopsida</taxon>
        <taxon>Liliopsida</taxon>
        <taxon>Araceae</taxon>
        <taxon>Aroideae</taxon>
        <taxon>Colocasieae</taxon>
        <taxon>Colocasia</taxon>
    </lineage>
</organism>
<dbReference type="CDD" id="cd20404">
    <property type="entry name" value="Tudor_Agenet_AtEML-like"/>
    <property type="match status" value="1"/>
</dbReference>
<dbReference type="GO" id="GO:0006281">
    <property type="term" value="P:DNA repair"/>
    <property type="evidence" value="ECO:0007669"/>
    <property type="project" value="UniProtKB-KW"/>
</dbReference>
<dbReference type="PANTHER" id="PTHR12663">
    <property type="entry name" value="ANDROGEN INDUCED INHIBITOR OF PROLIFERATION AS3 / PDS5-RELATED"/>
    <property type="match status" value="1"/>
</dbReference>
<comment type="caution">
    <text evidence="6">The sequence shown here is derived from an EMBL/GenBank/DDBJ whole genome shotgun (WGS) entry which is preliminary data.</text>
</comment>
<dbReference type="OrthoDB" id="200660at2759"/>
<accession>A0A843TWS8</accession>
<keyword evidence="3" id="KW-0234">DNA repair</keyword>
<dbReference type="InterPro" id="IPR039776">
    <property type="entry name" value="Pds5"/>
</dbReference>
<feature type="region of interest" description="Disordered" evidence="5">
    <location>
        <begin position="91"/>
        <end position="121"/>
    </location>
</feature>